<reference evidence="2 3" key="1">
    <citation type="submission" date="2018-06" db="EMBL/GenBank/DDBJ databases">
        <title>Genomic Encyclopedia of Type Strains, Phase III (KMG-III): the genomes of soil and plant-associated and newly described type strains.</title>
        <authorList>
            <person name="Whitman W."/>
        </authorList>
    </citation>
    <scope>NUCLEOTIDE SEQUENCE [LARGE SCALE GENOMIC DNA]</scope>
    <source>
        <strain evidence="2 3">CGMCC 4.7090</strain>
    </source>
</reference>
<evidence type="ECO:0000313" key="2">
    <source>
        <dbReference type="EMBL" id="RAK38468.1"/>
    </source>
</evidence>
<accession>A0A327ZDW5</accession>
<feature type="transmembrane region" description="Helical" evidence="1">
    <location>
        <begin position="78"/>
        <end position="96"/>
    </location>
</feature>
<keyword evidence="1" id="KW-1133">Transmembrane helix</keyword>
<keyword evidence="3" id="KW-1185">Reference proteome</keyword>
<evidence type="ECO:0000313" key="3">
    <source>
        <dbReference type="Proteomes" id="UP000249341"/>
    </source>
</evidence>
<gene>
    <name evidence="2" type="ORF">B0I29_105416</name>
</gene>
<feature type="transmembrane region" description="Helical" evidence="1">
    <location>
        <begin position="46"/>
        <end position="66"/>
    </location>
</feature>
<feature type="transmembrane region" description="Helical" evidence="1">
    <location>
        <begin position="102"/>
        <end position="123"/>
    </location>
</feature>
<name>A0A327ZDW5_9ACTN</name>
<dbReference type="EMBL" id="QLMJ01000005">
    <property type="protein sequence ID" value="RAK38468.1"/>
    <property type="molecule type" value="Genomic_DNA"/>
</dbReference>
<protein>
    <submittedName>
        <fullName evidence="2">Uncharacterized protein</fullName>
    </submittedName>
</protein>
<sequence length="425" mass="46429">MPGATDLERPKPLPLIAALVISSALLFVLLRTGLLFSDATSAEATTISLIVVGMLAVSVALVRHAVVSPVYRGPALRRRLAVIFSANLAFVAASTLRVWLDLPYVVVAGVGVTVAAIGPLAYWRTADVGPMILYKSAVQPLSSAQARSLMADAQRSLDRAGGRIDRRLVAQLNLARATLWLSMRSDARESLAEVRPLIMEVLTDPRASRWHLLDAAADLVSAVDSYAYRHRDGRDYPVVLQIFADLAEGVPEAQAKLSECCGDYELFQAQMVLETAHSGEDLWPVVPHYTDAAYHLLNASKLAPNKDFRLVTKARAAMVDAQLTSMNSLGKLSRLESDEQECREIFAQFRKRDPAWLITGLALAGCLSATAHFLLDKGDRGDACGRLDEAERLCDRLLRQPSDYEPILRQLAAQVARAREEECAS</sequence>
<organism evidence="2 3">
    <name type="scientific">Actinoplanes lutulentus</name>
    <dbReference type="NCBI Taxonomy" id="1287878"/>
    <lineage>
        <taxon>Bacteria</taxon>
        <taxon>Bacillati</taxon>
        <taxon>Actinomycetota</taxon>
        <taxon>Actinomycetes</taxon>
        <taxon>Micromonosporales</taxon>
        <taxon>Micromonosporaceae</taxon>
        <taxon>Actinoplanes</taxon>
    </lineage>
</organism>
<proteinExistence type="predicted"/>
<keyword evidence="1" id="KW-0812">Transmembrane</keyword>
<dbReference type="Proteomes" id="UP000249341">
    <property type="component" value="Unassembled WGS sequence"/>
</dbReference>
<comment type="caution">
    <text evidence="2">The sequence shown here is derived from an EMBL/GenBank/DDBJ whole genome shotgun (WGS) entry which is preliminary data.</text>
</comment>
<feature type="transmembrane region" description="Helical" evidence="1">
    <location>
        <begin position="355"/>
        <end position="375"/>
    </location>
</feature>
<keyword evidence="1" id="KW-0472">Membrane</keyword>
<feature type="transmembrane region" description="Helical" evidence="1">
    <location>
        <begin position="12"/>
        <end position="34"/>
    </location>
</feature>
<dbReference type="AlphaFoldDB" id="A0A327ZDW5"/>
<evidence type="ECO:0000256" key="1">
    <source>
        <dbReference type="SAM" id="Phobius"/>
    </source>
</evidence>